<organism evidence="1 2">
    <name type="scientific">Petrolisthes cinctipes</name>
    <name type="common">Flat porcelain crab</name>
    <dbReference type="NCBI Taxonomy" id="88211"/>
    <lineage>
        <taxon>Eukaryota</taxon>
        <taxon>Metazoa</taxon>
        <taxon>Ecdysozoa</taxon>
        <taxon>Arthropoda</taxon>
        <taxon>Crustacea</taxon>
        <taxon>Multicrustacea</taxon>
        <taxon>Malacostraca</taxon>
        <taxon>Eumalacostraca</taxon>
        <taxon>Eucarida</taxon>
        <taxon>Decapoda</taxon>
        <taxon>Pleocyemata</taxon>
        <taxon>Anomura</taxon>
        <taxon>Galatheoidea</taxon>
        <taxon>Porcellanidae</taxon>
        <taxon>Petrolisthes</taxon>
    </lineage>
</organism>
<evidence type="ECO:0000313" key="2">
    <source>
        <dbReference type="Proteomes" id="UP001286313"/>
    </source>
</evidence>
<reference evidence="1" key="1">
    <citation type="submission" date="2023-10" db="EMBL/GenBank/DDBJ databases">
        <title>Genome assemblies of two species of porcelain crab, Petrolisthes cinctipes and Petrolisthes manimaculis (Anomura: Porcellanidae).</title>
        <authorList>
            <person name="Angst P."/>
        </authorList>
    </citation>
    <scope>NUCLEOTIDE SEQUENCE</scope>
    <source>
        <strain evidence="1">PB745_01</strain>
        <tissue evidence="1">Gill</tissue>
    </source>
</reference>
<sequence length="189" mass="20112">MTLAIVACKRSLRVTNRIIANALSLAQGLTSNNTGHLTRSGLRCAHLVASRQGPRYYTSSTKTTQALSRLHKLTQDYTWQDSTQASGKANSGAGNLYQPCPVIKGIDDIMHLTFGGLSALLGTATEASCSFIFISDGVAIQSSVLQTRGDYNGSSTCLSTQQNSPVRSTSFIVQKGKAPGAKSYHLLGR</sequence>
<dbReference type="EMBL" id="JAWQEG010003753">
    <property type="protein sequence ID" value="KAK3864631.1"/>
    <property type="molecule type" value="Genomic_DNA"/>
</dbReference>
<gene>
    <name evidence="1" type="ORF">Pcinc_029699</name>
</gene>
<keyword evidence="2" id="KW-1185">Reference proteome</keyword>
<accession>A0AAE1F0B4</accession>
<name>A0AAE1F0B4_PETCI</name>
<dbReference type="Proteomes" id="UP001286313">
    <property type="component" value="Unassembled WGS sequence"/>
</dbReference>
<proteinExistence type="predicted"/>
<dbReference type="AlphaFoldDB" id="A0AAE1F0B4"/>
<evidence type="ECO:0000313" key="1">
    <source>
        <dbReference type="EMBL" id="KAK3864631.1"/>
    </source>
</evidence>
<comment type="caution">
    <text evidence="1">The sequence shown here is derived from an EMBL/GenBank/DDBJ whole genome shotgun (WGS) entry which is preliminary data.</text>
</comment>
<protein>
    <submittedName>
        <fullName evidence="1">Uncharacterized protein</fullName>
    </submittedName>
</protein>